<dbReference type="AlphaFoldDB" id="A0AAN9TWW2"/>
<evidence type="ECO:0000313" key="1">
    <source>
        <dbReference type="EMBL" id="KAK7731037.1"/>
    </source>
</evidence>
<name>A0AAN9TWW2_9PEZI</name>
<keyword evidence="2" id="KW-1185">Reference proteome</keyword>
<protein>
    <submittedName>
        <fullName evidence="1">Uncharacterized protein</fullName>
    </submittedName>
</protein>
<dbReference type="Proteomes" id="UP001320245">
    <property type="component" value="Unassembled WGS sequence"/>
</dbReference>
<comment type="caution">
    <text evidence="1">The sequence shown here is derived from an EMBL/GenBank/DDBJ whole genome shotgun (WGS) entry which is preliminary data.</text>
</comment>
<dbReference type="EMBL" id="JAJSPL020000059">
    <property type="protein sequence ID" value="KAK7731037.1"/>
    <property type="molecule type" value="Genomic_DNA"/>
</dbReference>
<gene>
    <name evidence="1" type="ORF">SLS53_008908</name>
</gene>
<organism evidence="1 2">
    <name type="scientific">Cytospora paraplurivora</name>
    <dbReference type="NCBI Taxonomy" id="2898453"/>
    <lineage>
        <taxon>Eukaryota</taxon>
        <taxon>Fungi</taxon>
        <taxon>Dikarya</taxon>
        <taxon>Ascomycota</taxon>
        <taxon>Pezizomycotina</taxon>
        <taxon>Sordariomycetes</taxon>
        <taxon>Sordariomycetidae</taxon>
        <taxon>Diaporthales</taxon>
        <taxon>Cytosporaceae</taxon>
        <taxon>Cytospora</taxon>
    </lineage>
</organism>
<accession>A0AAN9TWW2</accession>
<sequence length="143" mass="16216">AIQRLPKPKVLPTKTWEQQEAVIELNETKKQAALAYHMLLPATNERDELIITQVDSEDIAADLEPCKVCAHSKATGPFTAYKTMQAETLKSKKVKFTRFTQKTLEKLDLSTISEFRSYIRLAKEKRQSKALSQGSPSKKPRIV</sequence>
<evidence type="ECO:0000313" key="2">
    <source>
        <dbReference type="Proteomes" id="UP001320245"/>
    </source>
</evidence>
<feature type="non-terminal residue" evidence="1">
    <location>
        <position position="1"/>
    </location>
</feature>
<reference evidence="1 2" key="1">
    <citation type="journal article" date="2023" name="PLoS ONE">
        <title>Cytospora paraplurivora sp. nov. isolated from orchards with fruit tree decline syndrome in Ontario, Canada.</title>
        <authorList>
            <person name="Ilyukhin E."/>
            <person name="Nguyen H.D.T."/>
            <person name="Castle A.J."/>
            <person name="Ellouze W."/>
        </authorList>
    </citation>
    <scope>NUCLEOTIDE SEQUENCE [LARGE SCALE GENOMIC DNA]</scope>
    <source>
        <strain evidence="1 2">FDS-564</strain>
    </source>
</reference>
<proteinExistence type="predicted"/>